<reference evidence="4" key="1">
    <citation type="submission" date="2024-05" db="EMBL/GenBank/DDBJ databases">
        <title>30 novel species of actinomycetes from the DSMZ collection.</title>
        <authorList>
            <person name="Nouioui I."/>
        </authorList>
    </citation>
    <scope>NUCLEOTIDE SEQUENCE</scope>
    <source>
        <strain evidence="4">DSM 41529</strain>
    </source>
</reference>
<accession>A0ABU2XG85</accession>
<dbReference type="PROSITE" id="PS50043">
    <property type="entry name" value="HTH_LUXR_2"/>
    <property type="match status" value="1"/>
</dbReference>
<dbReference type="InterPro" id="IPR019734">
    <property type="entry name" value="TPR_rpt"/>
</dbReference>
<proteinExistence type="predicted"/>
<evidence type="ECO:0000256" key="2">
    <source>
        <dbReference type="ARBA" id="ARBA00022840"/>
    </source>
</evidence>
<dbReference type="PRINTS" id="PR00038">
    <property type="entry name" value="HTHLUXR"/>
</dbReference>
<keyword evidence="5" id="KW-1185">Reference proteome</keyword>
<dbReference type="EMBL" id="JAVRFD010000009">
    <property type="protein sequence ID" value="MDT0544955.1"/>
    <property type="molecule type" value="Genomic_DNA"/>
</dbReference>
<dbReference type="InterPro" id="IPR016032">
    <property type="entry name" value="Sig_transdc_resp-reg_C-effctor"/>
</dbReference>
<dbReference type="Pfam" id="PF13191">
    <property type="entry name" value="AAA_16"/>
    <property type="match status" value="1"/>
</dbReference>
<comment type="caution">
    <text evidence="4">The sequence shown here is derived from an EMBL/GenBank/DDBJ whole genome shotgun (WGS) entry which is preliminary data.</text>
</comment>
<dbReference type="PANTHER" id="PTHR16305:SF35">
    <property type="entry name" value="TRANSCRIPTIONAL ACTIVATOR DOMAIN"/>
    <property type="match status" value="1"/>
</dbReference>
<dbReference type="InterPro" id="IPR011990">
    <property type="entry name" value="TPR-like_helical_dom_sf"/>
</dbReference>
<dbReference type="Gene3D" id="1.25.40.10">
    <property type="entry name" value="Tetratricopeptide repeat domain"/>
    <property type="match status" value="2"/>
</dbReference>
<protein>
    <submittedName>
        <fullName evidence="4">AAA family ATPase</fullName>
    </submittedName>
</protein>
<keyword evidence="2" id="KW-0067">ATP-binding</keyword>
<dbReference type="SUPFAM" id="SSF46894">
    <property type="entry name" value="C-terminal effector domain of the bipartite response regulators"/>
    <property type="match status" value="1"/>
</dbReference>
<dbReference type="Pfam" id="PF00196">
    <property type="entry name" value="GerE"/>
    <property type="match status" value="1"/>
</dbReference>
<dbReference type="InterPro" id="IPR036388">
    <property type="entry name" value="WH-like_DNA-bd_sf"/>
</dbReference>
<dbReference type="Gene3D" id="1.10.10.10">
    <property type="entry name" value="Winged helix-like DNA-binding domain superfamily/Winged helix DNA-binding domain"/>
    <property type="match status" value="1"/>
</dbReference>
<keyword evidence="1" id="KW-0547">Nucleotide-binding</keyword>
<dbReference type="SMART" id="SM00028">
    <property type="entry name" value="TPR"/>
    <property type="match status" value="3"/>
</dbReference>
<organism evidence="4 5">
    <name type="scientific">Streptomyces lonegramiae</name>
    <dbReference type="NCBI Taxonomy" id="3075524"/>
    <lineage>
        <taxon>Bacteria</taxon>
        <taxon>Bacillati</taxon>
        <taxon>Actinomycetota</taxon>
        <taxon>Actinomycetes</taxon>
        <taxon>Kitasatosporales</taxon>
        <taxon>Streptomycetaceae</taxon>
        <taxon>Streptomyces</taxon>
    </lineage>
</organism>
<feature type="domain" description="HTH luxR-type" evidence="3">
    <location>
        <begin position="893"/>
        <end position="958"/>
    </location>
</feature>
<dbReference type="RefSeq" id="WP_311725419.1">
    <property type="nucleotide sequence ID" value="NZ_JAVRFD010000009.1"/>
</dbReference>
<evidence type="ECO:0000259" key="3">
    <source>
        <dbReference type="PROSITE" id="PS50043"/>
    </source>
</evidence>
<dbReference type="InterPro" id="IPR041664">
    <property type="entry name" value="AAA_16"/>
</dbReference>
<evidence type="ECO:0000313" key="5">
    <source>
        <dbReference type="Proteomes" id="UP001180754"/>
    </source>
</evidence>
<dbReference type="Proteomes" id="UP001180754">
    <property type="component" value="Unassembled WGS sequence"/>
</dbReference>
<gene>
    <name evidence="4" type="ORF">RND15_19915</name>
</gene>
<name>A0ABU2XG85_9ACTN</name>
<dbReference type="SUPFAM" id="SSF48452">
    <property type="entry name" value="TPR-like"/>
    <property type="match status" value="2"/>
</dbReference>
<dbReference type="InterPro" id="IPR027417">
    <property type="entry name" value="P-loop_NTPase"/>
</dbReference>
<dbReference type="PANTHER" id="PTHR16305">
    <property type="entry name" value="TESTICULAR SOLUBLE ADENYLYL CYCLASE"/>
    <property type="match status" value="1"/>
</dbReference>
<dbReference type="SUPFAM" id="SSF52540">
    <property type="entry name" value="P-loop containing nucleoside triphosphate hydrolases"/>
    <property type="match status" value="1"/>
</dbReference>
<evidence type="ECO:0000313" key="4">
    <source>
        <dbReference type="EMBL" id="MDT0544955.1"/>
    </source>
</evidence>
<dbReference type="SMART" id="SM00421">
    <property type="entry name" value="HTH_LUXR"/>
    <property type="match status" value="1"/>
</dbReference>
<evidence type="ECO:0000256" key="1">
    <source>
        <dbReference type="ARBA" id="ARBA00022741"/>
    </source>
</evidence>
<sequence>MDRTGESWLSGSLIGRSRELAALGEHAEAARSGRAGLVILSGPAGIGKTSLLHAFVNGGACRDMTVLHGRCGEVVTNAGYGGVRALFGRLGLSEADTADGAEESPLLRGSARRALPALRPRPGEEGPGTAATVYPVLHGLYWLTVNLTARGPLVLVLDDAHWCDERSLRWIDFLLRRADDLPLLVVLARRTEAEPAAPGALADIAAHPRSTALRLEPLTEDGVGEMVGRVFPAPVDPSFVERAAAVSGGNPLKLARLLGELRSRGASPDEKSLGAVAEVGQGVVALSVRALLDRLPAWVRDVATSIAVLGEVESERAEHVGALAGVPAALVEEAVAALRRAEVVAPDRLEPAHDVVRSALLDSAAAEELGELRVRAALLLSDAGRPAEEVAGQLLLVPAVDQPWMARVLRDAAALAETRGAPEAAVRYLYRVLEAEPDSVSARAQLARSLAEINPREAIGLLEEALELALDIRVRATIAVQLGMACLTVQRAPAAVRVLGEVLDALEAELGSGPHPDPADRELRALVQSVLLITGCDEKATITAVRARFARMAAPAGDTPAQRQILAMMSVLTAMDGRSAERAVRQARRAQRGSDAATGTLPLIFSSLALSLADEVQGSLEALDRSLRYSQENAAVWTYVLALSSRALMLHAMGEIPDALADAQTAVEIIAGERWSGHVTMPQTALATALVDRGEPERAEALLEKIDRPNLDGFVLEYHFYLMARARARWALGDGETALGLLLDCGRSLEETGFTNPAFAPWWVEAACLLAELKRPEEAGDIVEWGAGLAERWGTSRALGLAALARGVTTGGSRGVELLAESVESLSRSPARAEHARAEYLLGGALLEAGDPRGAREHLRTAADLAWRCGALALAKEARRRLVASGGRMREITASPLDLLTGMERTVANLAAAGAGNREIAESLFITVRTVEMHLTGVYRKLSVGHRAELGAVLHTRSAPDPRAPAWVSASRGRS</sequence>
<dbReference type="InterPro" id="IPR000792">
    <property type="entry name" value="Tscrpt_reg_LuxR_C"/>
</dbReference>